<dbReference type="PANTHER" id="PTHR14742">
    <property type="entry name" value="RIBONUCLEASE P SUBUNIT P21"/>
    <property type="match status" value="1"/>
</dbReference>
<evidence type="ECO:0000313" key="7">
    <source>
        <dbReference type="Proteomes" id="UP001287356"/>
    </source>
</evidence>
<dbReference type="AlphaFoldDB" id="A0AAE0NLM2"/>
<feature type="region of interest" description="Disordered" evidence="5">
    <location>
        <begin position="32"/>
        <end position="69"/>
    </location>
</feature>
<evidence type="ECO:0000256" key="3">
    <source>
        <dbReference type="ARBA" id="ARBA00022833"/>
    </source>
</evidence>
<dbReference type="Pfam" id="PF04032">
    <property type="entry name" value="Rpr2"/>
    <property type="match status" value="1"/>
</dbReference>
<dbReference type="GO" id="GO:0005655">
    <property type="term" value="C:nucleolar ribonuclease P complex"/>
    <property type="evidence" value="ECO:0007669"/>
    <property type="project" value="TreeGrafter"/>
</dbReference>
<reference evidence="6" key="2">
    <citation type="submission" date="2023-06" db="EMBL/GenBank/DDBJ databases">
        <authorList>
            <consortium name="Lawrence Berkeley National Laboratory"/>
            <person name="Haridas S."/>
            <person name="Hensen N."/>
            <person name="Bonometti L."/>
            <person name="Westerberg I."/>
            <person name="Brannstrom I.O."/>
            <person name="Guillou S."/>
            <person name="Cros-Aarteil S."/>
            <person name="Calhoun S."/>
            <person name="Kuo A."/>
            <person name="Mondo S."/>
            <person name="Pangilinan J."/>
            <person name="Riley R."/>
            <person name="Labutti K."/>
            <person name="Andreopoulos B."/>
            <person name="Lipzen A."/>
            <person name="Chen C."/>
            <person name="Yanf M."/>
            <person name="Daum C."/>
            <person name="Ng V."/>
            <person name="Clum A."/>
            <person name="Steindorff A."/>
            <person name="Ohm R."/>
            <person name="Martin F."/>
            <person name="Silar P."/>
            <person name="Natvig D."/>
            <person name="Lalanne C."/>
            <person name="Gautier V."/>
            <person name="Ament-Velasquez S.L."/>
            <person name="Kruys A."/>
            <person name="Hutchinson M.I."/>
            <person name="Powell A.J."/>
            <person name="Barry K."/>
            <person name="Miller A.N."/>
            <person name="Grigoriev I.V."/>
            <person name="Debuchy R."/>
            <person name="Gladieux P."/>
            <person name="Thoren M.H."/>
            <person name="Johannesson H."/>
        </authorList>
    </citation>
    <scope>NUCLEOTIDE SEQUENCE</scope>
    <source>
        <strain evidence="6">CBS 958.72</strain>
    </source>
</reference>
<feature type="compositionally biased region" description="Low complexity" evidence="5">
    <location>
        <begin position="171"/>
        <end position="180"/>
    </location>
</feature>
<evidence type="ECO:0000256" key="5">
    <source>
        <dbReference type="SAM" id="MobiDB-lite"/>
    </source>
</evidence>
<gene>
    <name evidence="6" type="ORF">B0T24DRAFT_56620</name>
</gene>
<dbReference type="EMBL" id="JAULSN010000001">
    <property type="protein sequence ID" value="KAK3383639.1"/>
    <property type="molecule type" value="Genomic_DNA"/>
</dbReference>
<feature type="compositionally biased region" description="Pro residues" evidence="5">
    <location>
        <begin position="34"/>
        <end position="45"/>
    </location>
</feature>
<evidence type="ECO:0000256" key="2">
    <source>
        <dbReference type="ARBA" id="ARBA00022723"/>
    </source>
</evidence>
<dbReference type="GO" id="GO:0046872">
    <property type="term" value="F:metal ion binding"/>
    <property type="evidence" value="ECO:0007669"/>
    <property type="project" value="UniProtKB-KW"/>
</dbReference>
<comment type="caution">
    <text evidence="6">The sequence shown here is derived from an EMBL/GenBank/DDBJ whole genome shotgun (WGS) entry which is preliminary data.</text>
</comment>
<dbReference type="PANTHER" id="PTHR14742:SF0">
    <property type="entry name" value="RIBONUCLEASE P PROTEIN SUBUNIT P21"/>
    <property type="match status" value="1"/>
</dbReference>
<sequence length="180" mass="19549">MAKGKSNGGVQNRAIYSRVSFLQQAAVFLASSPSPSPLPPQPLSVPPRHSSTVSAPASAIDSVSAPGSSLSLQGMSRRLATDLRSVSLKTRIRLSPALKQTICKFCDSILVERETCTSSIENKSKGGNKPWADVLVRKCHTCGRERRYPVHATRQRRKGERDVASVDSPPQKQQQQQQDG</sequence>
<proteinExistence type="inferred from homology"/>
<keyword evidence="2" id="KW-0479">Metal-binding</keyword>
<dbReference type="GO" id="GO:0008033">
    <property type="term" value="P:tRNA processing"/>
    <property type="evidence" value="ECO:0007669"/>
    <property type="project" value="UniProtKB-KW"/>
</dbReference>
<dbReference type="InterPro" id="IPR007175">
    <property type="entry name" value="Rpr2/Snm1/Rpp21"/>
</dbReference>
<feature type="region of interest" description="Disordered" evidence="5">
    <location>
        <begin position="150"/>
        <end position="180"/>
    </location>
</feature>
<evidence type="ECO:0000256" key="1">
    <source>
        <dbReference type="ARBA" id="ARBA00022694"/>
    </source>
</evidence>
<protein>
    <submittedName>
        <fullName evidence="6">RNAse P Rpr2/Rpp21/SNM1 subunit domain-containing protein</fullName>
    </submittedName>
</protein>
<name>A0AAE0NLM2_9PEZI</name>
<evidence type="ECO:0000313" key="6">
    <source>
        <dbReference type="EMBL" id="KAK3383639.1"/>
    </source>
</evidence>
<dbReference type="Gene3D" id="6.20.50.20">
    <property type="match status" value="1"/>
</dbReference>
<comment type="similarity">
    <text evidence="4">Belongs to the eukaryotic/archaeal RNase P protein component 4 family.</text>
</comment>
<keyword evidence="7" id="KW-1185">Reference proteome</keyword>
<reference evidence="6" key="1">
    <citation type="journal article" date="2023" name="Mol. Phylogenet. Evol.">
        <title>Genome-scale phylogeny and comparative genomics of the fungal order Sordariales.</title>
        <authorList>
            <person name="Hensen N."/>
            <person name="Bonometti L."/>
            <person name="Westerberg I."/>
            <person name="Brannstrom I.O."/>
            <person name="Guillou S."/>
            <person name="Cros-Aarteil S."/>
            <person name="Calhoun S."/>
            <person name="Haridas S."/>
            <person name="Kuo A."/>
            <person name="Mondo S."/>
            <person name="Pangilinan J."/>
            <person name="Riley R."/>
            <person name="LaButti K."/>
            <person name="Andreopoulos B."/>
            <person name="Lipzen A."/>
            <person name="Chen C."/>
            <person name="Yan M."/>
            <person name="Daum C."/>
            <person name="Ng V."/>
            <person name="Clum A."/>
            <person name="Steindorff A."/>
            <person name="Ohm R.A."/>
            <person name="Martin F."/>
            <person name="Silar P."/>
            <person name="Natvig D.O."/>
            <person name="Lalanne C."/>
            <person name="Gautier V."/>
            <person name="Ament-Velasquez S.L."/>
            <person name="Kruys A."/>
            <person name="Hutchinson M.I."/>
            <person name="Powell A.J."/>
            <person name="Barry K."/>
            <person name="Miller A.N."/>
            <person name="Grigoriev I.V."/>
            <person name="Debuchy R."/>
            <person name="Gladieux P."/>
            <person name="Hiltunen Thoren M."/>
            <person name="Johannesson H."/>
        </authorList>
    </citation>
    <scope>NUCLEOTIDE SEQUENCE</scope>
    <source>
        <strain evidence="6">CBS 958.72</strain>
    </source>
</reference>
<keyword evidence="3" id="KW-0862">Zinc</keyword>
<dbReference type="Proteomes" id="UP001287356">
    <property type="component" value="Unassembled WGS sequence"/>
</dbReference>
<organism evidence="6 7">
    <name type="scientific">Lasiosphaeria ovina</name>
    <dbReference type="NCBI Taxonomy" id="92902"/>
    <lineage>
        <taxon>Eukaryota</taxon>
        <taxon>Fungi</taxon>
        <taxon>Dikarya</taxon>
        <taxon>Ascomycota</taxon>
        <taxon>Pezizomycotina</taxon>
        <taxon>Sordariomycetes</taxon>
        <taxon>Sordariomycetidae</taxon>
        <taxon>Sordariales</taxon>
        <taxon>Lasiosphaeriaceae</taxon>
        <taxon>Lasiosphaeria</taxon>
    </lineage>
</organism>
<keyword evidence="1" id="KW-0819">tRNA processing</keyword>
<evidence type="ECO:0000256" key="4">
    <source>
        <dbReference type="ARBA" id="ARBA00038402"/>
    </source>
</evidence>
<accession>A0AAE0NLM2</accession>